<dbReference type="PANTHER" id="PTHR34218">
    <property type="entry name" value="PEPTIDASE S45 PENICILLIN AMIDASE"/>
    <property type="match status" value="1"/>
</dbReference>
<gene>
    <name evidence="7" type="ORF">EG244_12175</name>
</gene>
<dbReference type="InterPro" id="IPR002692">
    <property type="entry name" value="S45"/>
</dbReference>
<dbReference type="InterPro" id="IPR014395">
    <property type="entry name" value="Pen/GL7ACA/AHL_acylase"/>
</dbReference>
<evidence type="ECO:0000313" key="7">
    <source>
        <dbReference type="EMBL" id="RRH73819.1"/>
    </source>
</evidence>
<keyword evidence="8" id="KW-1185">Reference proteome</keyword>
<name>A0A3P3DHS5_9RHOB</name>
<feature type="binding site" evidence="5">
    <location>
        <position position="336"/>
    </location>
    <ligand>
        <name>Ca(2+)</name>
        <dbReference type="ChEBI" id="CHEBI:29108"/>
    </ligand>
</feature>
<evidence type="ECO:0000313" key="8">
    <source>
        <dbReference type="Proteomes" id="UP000282125"/>
    </source>
</evidence>
<keyword evidence="5" id="KW-0479">Metal-binding</keyword>
<dbReference type="Gene3D" id="3.60.20.10">
    <property type="entry name" value="Glutamine Phosphoribosylpyrophosphate, subunit 1, domain 1"/>
    <property type="match status" value="1"/>
</dbReference>
<comment type="caution">
    <text evidence="7">The sequence shown here is derived from an EMBL/GenBank/DDBJ whole genome shotgun (WGS) entry which is preliminary data.</text>
</comment>
<evidence type="ECO:0000256" key="6">
    <source>
        <dbReference type="SAM" id="MobiDB-lite"/>
    </source>
</evidence>
<dbReference type="Gene3D" id="2.30.120.10">
    <property type="match status" value="1"/>
</dbReference>
<evidence type="ECO:0000256" key="4">
    <source>
        <dbReference type="PIRSR" id="PIRSR001227-1"/>
    </source>
</evidence>
<dbReference type="Proteomes" id="UP000282125">
    <property type="component" value="Unassembled WGS sequence"/>
</dbReference>
<keyword evidence="3" id="KW-0865">Zymogen</keyword>
<feature type="active site" description="Nucleophile" evidence="4">
    <location>
        <position position="261"/>
    </location>
</feature>
<dbReference type="InterPro" id="IPR029055">
    <property type="entry name" value="Ntn_hydrolases_N"/>
</dbReference>
<dbReference type="Gene3D" id="1.10.1400.10">
    <property type="match status" value="1"/>
</dbReference>
<sequence length="819" mass="91137">MSAAFRWLLRIFLTLCVLTALTLAFLWTVLSRSLPDYNAEMRVEGISDGLEIVRNNANVPHIFGASDEDVYFGLGFAHAQDRLWQMTLLRRTVQGRLSEVFGSRTARIDELMRRLDLYTIATRSVPAQDPEVLAALEAYSRGVNAWLAQVNEGALGRGAPEFFLFDPVIPVWQPADSLAILKLMGVQLSAHLENEVLRARMSMLLSPERLRDILPDDEKEAIAALPPYAALFPGMGPDYAALKIREEALSPFPRRAFAGASNAWAAAPQRAAAGGSLLANDPHLGFTAPTIWYLARLELSTGGVIGGSIPGMPLVMAGRSEDFGWALTSSYLDDQDLYIEKLNPENSEEYLTPEGWKRFETRRSIVTIKDSAPLTLTLRWTENGPVLPGTHYDLASVTPAGHVASLAWTLFDREDRSMTAAMKLMQAGTIAEGMEATRDFTAPSQNVTMSDRDGVAMITIGKFPARDVAHQTRGRLPSPGWLAENRWQGSLPWETNPRFEEPGTGILGNTNNKMIDRPFPQHVSYEWGDTERIRRWQRLMQVRDVHTRESFIEAQLDTVSPVARNLLPLIGAELWFTGEPAPEGTPERKRQQALALLAEWNGEMSEHLPEPLIASMWLRVLQEKLIQDELGPMAAEFTHIEPVFIERVFRDTEGAGVWCDIIQSSPLETCAEIARLALDEAILRLTERYGANVESWRWGDAHIATHDHPTLGQVPVLKFITNIRQSTSGDDFTLMRGRTAGTGVNPFRNVHGAGYRGVYDFADPDSSVFIISTGQSGHPLSRFYDNLGELWRRGEYIPMSLDADLARAAAVGITRLTPR</sequence>
<dbReference type="InterPro" id="IPR043146">
    <property type="entry name" value="Penicillin_amidase_N_B-knob"/>
</dbReference>
<dbReference type="GO" id="GO:0046872">
    <property type="term" value="F:metal ion binding"/>
    <property type="evidence" value="ECO:0007669"/>
    <property type="project" value="UniProtKB-KW"/>
</dbReference>
<comment type="cofactor">
    <cofactor evidence="5">
        <name>Ca(2+)</name>
        <dbReference type="ChEBI" id="CHEBI:29108"/>
    </cofactor>
    <text evidence="5">Binds 1 Ca(2+) ion per dimer.</text>
</comment>
<organism evidence="7 8">
    <name type="scientific">Falsigemmobacter faecalis</name>
    <dbReference type="NCBI Taxonomy" id="2488730"/>
    <lineage>
        <taxon>Bacteria</taxon>
        <taxon>Pseudomonadati</taxon>
        <taxon>Pseudomonadota</taxon>
        <taxon>Alphaproteobacteria</taxon>
        <taxon>Rhodobacterales</taxon>
        <taxon>Paracoccaceae</taxon>
        <taxon>Falsigemmobacter</taxon>
    </lineage>
</organism>
<proteinExistence type="inferred from homology"/>
<evidence type="ECO:0000256" key="1">
    <source>
        <dbReference type="ARBA" id="ARBA00006586"/>
    </source>
</evidence>
<comment type="similarity">
    <text evidence="1">Belongs to the peptidase S45 family.</text>
</comment>
<keyword evidence="2" id="KW-0378">Hydrolase</keyword>
<feature type="binding site" evidence="5">
    <location>
        <position position="333"/>
    </location>
    <ligand>
        <name>Ca(2+)</name>
        <dbReference type="ChEBI" id="CHEBI:29108"/>
    </ligand>
</feature>
<dbReference type="SUPFAM" id="SSF56235">
    <property type="entry name" value="N-terminal nucleophile aminohydrolases (Ntn hydrolases)"/>
    <property type="match status" value="1"/>
</dbReference>
<evidence type="ECO:0000256" key="3">
    <source>
        <dbReference type="ARBA" id="ARBA00023145"/>
    </source>
</evidence>
<feature type="binding site" evidence="5">
    <location>
        <position position="195"/>
    </location>
    <ligand>
        <name>Ca(2+)</name>
        <dbReference type="ChEBI" id="CHEBI:29108"/>
    </ligand>
</feature>
<dbReference type="EMBL" id="RRAZ01000016">
    <property type="protein sequence ID" value="RRH73819.1"/>
    <property type="molecule type" value="Genomic_DNA"/>
</dbReference>
<dbReference type="OrthoDB" id="9760084at2"/>
<evidence type="ECO:0000256" key="5">
    <source>
        <dbReference type="PIRSR" id="PIRSR001227-2"/>
    </source>
</evidence>
<dbReference type="Pfam" id="PF01804">
    <property type="entry name" value="Penicil_amidase"/>
    <property type="match status" value="1"/>
</dbReference>
<dbReference type="GO" id="GO:0017000">
    <property type="term" value="P:antibiotic biosynthetic process"/>
    <property type="evidence" value="ECO:0007669"/>
    <property type="project" value="InterPro"/>
</dbReference>
<feature type="region of interest" description="Disordered" evidence="6">
    <location>
        <begin position="493"/>
        <end position="513"/>
    </location>
</feature>
<dbReference type="InterPro" id="IPR043147">
    <property type="entry name" value="Penicillin_amidase_A-knob"/>
</dbReference>
<dbReference type="AlphaFoldDB" id="A0A3P3DHS5"/>
<keyword evidence="5" id="KW-0106">Calcium</keyword>
<dbReference type="CDD" id="cd03747">
    <property type="entry name" value="Ntn_PGA_like"/>
    <property type="match status" value="1"/>
</dbReference>
<dbReference type="InterPro" id="IPR023343">
    <property type="entry name" value="Penicillin_amidase_dom1"/>
</dbReference>
<evidence type="ECO:0000256" key="2">
    <source>
        <dbReference type="ARBA" id="ARBA00022801"/>
    </source>
</evidence>
<dbReference type="GO" id="GO:0016811">
    <property type="term" value="F:hydrolase activity, acting on carbon-nitrogen (but not peptide) bonds, in linear amides"/>
    <property type="evidence" value="ECO:0007669"/>
    <property type="project" value="InterPro"/>
</dbReference>
<accession>A0A3P3DHS5</accession>
<dbReference type="Gene3D" id="1.10.439.10">
    <property type="entry name" value="Penicillin Amidohydrolase, domain 1"/>
    <property type="match status" value="1"/>
</dbReference>
<dbReference type="RefSeq" id="WP_124965269.1">
    <property type="nucleotide sequence ID" value="NZ_RRAZ01000016.1"/>
</dbReference>
<protein>
    <submittedName>
        <fullName evidence="7">Penicillin acylase family protein</fullName>
    </submittedName>
</protein>
<reference evidence="7 8" key="1">
    <citation type="submission" date="2018-11" db="EMBL/GenBank/DDBJ databases">
        <title>Gemmobacter sp. nov., YIM 102744-1 draft genome.</title>
        <authorList>
            <person name="Li G."/>
            <person name="Jiang Y."/>
        </authorList>
    </citation>
    <scope>NUCLEOTIDE SEQUENCE [LARGE SCALE GENOMIC DNA]</scope>
    <source>
        <strain evidence="7 8">YIM 102744-1</strain>
    </source>
</reference>
<dbReference type="PANTHER" id="PTHR34218:SF4">
    <property type="entry name" value="ACYL-HOMOSERINE LACTONE ACYLASE QUIP"/>
    <property type="match status" value="1"/>
</dbReference>
<dbReference type="PIRSF" id="PIRSF001227">
    <property type="entry name" value="Pen_acylase"/>
    <property type="match status" value="1"/>
</dbReference>